<feature type="transmembrane region" description="Helical" evidence="2">
    <location>
        <begin position="329"/>
        <end position="346"/>
    </location>
</feature>
<gene>
    <name evidence="4" type="ORF">GJ668_09065</name>
</gene>
<dbReference type="OrthoDB" id="5756618at2"/>
<feature type="region of interest" description="Disordered" evidence="1">
    <location>
        <begin position="417"/>
        <end position="463"/>
    </location>
</feature>
<dbReference type="AlphaFoldDB" id="A0A6N8EEC4"/>
<feature type="compositionally biased region" description="Polar residues" evidence="1">
    <location>
        <begin position="428"/>
        <end position="438"/>
    </location>
</feature>
<evidence type="ECO:0000256" key="2">
    <source>
        <dbReference type="SAM" id="Phobius"/>
    </source>
</evidence>
<evidence type="ECO:0000313" key="5">
    <source>
        <dbReference type="Proteomes" id="UP000434044"/>
    </source>
</evidence>
<evidence type="ECO:0000313" key="4">
    <source>
        <dbReference type="EMBL" id="MTW21249.1"/>
    </source>
</evidence>
<dbReference type="InterPro" id="IPR012337">
    <property type="entry name" value="RNaseH-like_sf"/>
</dbReference>
<dbReference type="SUPFAM" id="SSF53098">
    <property type="entry name" value="Ribonuclease H-like"/>
    <property type="match status" value="1"/>
</dbReference>
<keyword evidence="2" id="KW-0812">Transmembrane</keyword>
<feature type="domain" description="Transposase IS701-like DDE" evidence="3">
    <location>
        <begin position="40"/>
        <end position="284"/>
    </location>
</feature>
<evidence type="ECO:0000256" key="1">
    <source>
        <dbReference type="SAM" id="MobiDB-lite"/>
    </source>
</evidence>
<keyword evidence="2" id="KW-0472">Membrane</keyword>
<sequence>MSILSTLLDEFHAVFPRGVRGQLHGSCFLLTLKALLIPLAPARASSLRRVIAVVFGVTLSRSAYYRFMASARLPWKALWVRLWRGTPSPLTDGRLIMGLDDSINPKTGRKIFGCQTTFDHAAKPNQSAYPWAQTILLLGLLKRVHGRWACIPWAFAWYLRLATLRLGCQRLRGRAIGFETKFAQATRLLRFLAVVFPKTPILVVADSWFGNNGLWKPMRQALGPQVDLLARMRVTTALYDLPPPPSGTRGRPPKYGPRLGTVKDLAERLRPEARCETLQLYGRQQPVQFAERLVMLKTLKRRVRLVCVFRRSHYVALFTTDLTLTPAQIIEFYAVVVSILVACIGVKSLKRQARVQVGTGVGQDDHDRVSVACRPLQCWGCGPCRSGAESGFETGSEHPRLLDVLRKIARANDMYSDTEGMGLGGNSNPGSKKSNRTSAALRHKRAPPKPSTTTSTSACWPPP</sequence>
<dbReference type="InterPro" id="IPR038721">
    <property type="entry name" value="IS701-like_DDE_dom"/>
</dbReference>
<name>A0A6N8EEC4_9GAMM</name>
<keyword evidence="2" id="KW-1133">Transmembrane helix</keyword>
<dbReference type="Pfam" id="PF13546">
    <property type="entry name" value="DDE_5"/>
    <property type="match status" value="1"/>
</dbReference>
<dbReference type="RefSeq" id="WP_155449839.1">
    <property type="nucleotide sequence ID" value="NZ_WNKT01000016.1"/>
</dbReference>
<dbReference type="Proteomes" id="UP000434044">
    <property type="component" value="Unassembled WGS sequence"/>
</dbReference>
<protein>
    <submittedName>
        <fullName evidence="4">Transposase</fullName>
    </submittedName>
</protein>
<organism evidence="4 5">
    <name type="scientific">Allochromatium palmeri</name>
    <dbReference type="NCBI Taxonomy" id="231048"/>
    <lineage>
        <taxon>Bacteria</taxon>
        <taxon>Pseudomonadati</taxon>
        <taxon>Pseudomonadota</taxon>
        <taxon>Gammaproteobacteria</taxon>
        <taxon>Chromatiales</taxon>
        <taxon>Chromatiaceae</taxon>
        <taxon>Allochromatium</taxon>
    </lineage>
</organism>
<dbReference type="EMBL" id="WNKT01000016">
    <property type="protein sequence ID" value="MTW21249.1"/>
    <property type="molecule type" value="Genomic_DNA"/>
</dbReference>
<accession>A0A6N8EEC4</accession>
<evidence type="ECO:0000259" key="3">
    <source>
        <dbReference type="Pfam" id="PF13546"/>
    </source>
</evidence>
<proteinExistence type="predicted"/>
<reference evidence="4 5" key="1">
    <citation type="submission" date="2019-11" db="EMBL/GenBank/DDBJ databases">
        <title>Whole-genome sequence of the anaerobic purple sulfur bacterium Allochromatium palmeri DSM 15591.</title>
        <authorList>
            <person name="Kyndt J.A."/>
            <person name="Meyer T.E."/>
        </authorList>
    </citation>
    <scope>NUCLEOTIDE SEQUENCE [LARGE SCALE GENOMIC DNA]</scope>
    <source>
        <strain evidence="4 5">DSM 15591</strain>
    </source>
</reference>
<comment type="caution">
    <text evidence="4">The sequence shown here is derived from an EMBL/GenBank/DDBJ whole genome shotgun (WGS) entry which is preliminary data.</text>
</comment>
<keyword evidence="5" id="KW-1185">Reference proteome</keyword>